<reference evidence="2 3" key="1">
    <citation type="journal article" date="2017" name="Water Res.">
        <title>Discovery and metagenomic analysis of an anammox bacterial enrichment related to Candidatus "Brocadia caroliniensis" in a full-scale glycerol-fed nitritation-denitritation separate centrate treatment process.</title>
        <authorList>
            <person name="Park H."/>
            <person name="Brotto A.C."/>
            <person name="van Loosdrecht M.C."/>
            <person name="Chandran K."/>
        </authorList>
    </citation>
    <scope>NUCLEOTIDE SEQUENCE [LARGE SCALE GENOMIC DNA]</scope>
    <source>
        <strain evidence="2">26THWARD</strain>
    </source>
</reference>
<name>A0A1V4APD4_9BACT</name>
<feature type="compositionally biased region" description="Basic and acidic residues" evidence="1">
    <location>
        <begin position="141"/>
        <end position="163"/>
    </location>
</feature>
<sequence length="163" mass="18929">MYKGKVNKRVELGHNMLVASDPWGFVVEHQVIEREADVTLSLPLADRLLSLYIPEVIMPKKGKKNPEEQAEESGRTFRKLRHRHSAVEPDINRLEHHGLDRCLDKGLHAFKRYCALGVVAANLHKLGNVLQEKARKKEKKFRKDSLKNREKQHGRRDTIDRQI</sequence>
<comment type="caution">
    <text evidence="2">The sequence shown here is derived from an EMBL/GenBank/DDBJ whole genome shotgun (WGS) entry which is preliminary data.</text>
</comment>
<evidence type="ECO:0000313" key="2">
    <source>
        <dbReference type="EMBL" id="OOP54966.1"/>
    </source>
</evidence>
<organism evidence="2 3">
    <name type="scientific">Candidatus Brocadia carolinensis</name>
    <dbReference type="NCBI Taxonomy" id="1004156"/>
    <lineage>
        <taxon>Bacteria</taxon>
        <taxon>Pseudomonadati</taxon>
        <taxon>Planctomycetota</taxon>
        <taxon>Candidatus Brocadiia</taxon>
        <taxon>Candidatus Brocadiales</taxon>
        <taxon>Candidatus Brocadiaceae</taxon>
        <taxon>Candidatus Brocadia</taxon>
    </lineage>
</organism>
<proteinExistence type="predicted"/>
<evidence type="ECO:0008006" key="4">
    <source>
        <dbReference type="Google" id="ProtNLM"/>
    </source>
</evidence>
<gene>
    <name evidence="2" type="ORF">AYP45_17255</name>
</gene>
<feature type="region of interest" description="Disordered" evidence="1">
    <location>
        <begin position="133"/>
        <end position="163"/>
    </location>
</feature>
<evidence type="ECO:0000313" key="3">
    <source>
        <dbReference type="Proteomes" id="UP000189681"/>
    </source>
</evidence>
<dbReference type="EMBL" id="AYTS01000192">
    <property type="protein sequence ID" value="OOP54966.1"/>
    <property type="molecule type" value="Genomic_DNA"/>
</dbReference>
<protein>
    <recommendedName>
        <fullName evidence="4">Transposase DDE domain-containing protein</fullName>
    </recommendedName>
</protein>
<dbReference type="AlphaFoldDB" id="A0A1V4APD4"/>
<evidence type="ECO:0000256" key="1">
    <source>
        <dbReference type="SAM" id="MobiDB-lite"/>
    </source>
</evidence>
<accession>A0A1V4APD4</accession>
<dbReference type="Proteomes" id="UP000189681">
    <property type="component" value="Unassembled WGS sequence"/>
</dbReference>